<evidence type="ECO:0000313" key="1">
    <source>
        <dbReference type="EMBL" id="RMX70213.1"/>
    </source>
</evidence>
<evidence type="ECO:0000313" key="2">
    <source>
        <dbReference type="EMBL" id="RQM17869.1"/>
    </source>
</evidence>
<dbReference type="STRING" id="542832.A0A3M6VVC8"/>
<dbReference type="Proteomes" id="UP000286097">
    <property type="component" value="Unassembled WGS sequence"/>
</dbReference>
<organism evidence="1 3">
    <name type="scientific">Peronospora effusa</name>
    <dbReference type="NCBI Taxonomy" id="542832"/>
    <lineage>
        <taxon>Eukaryota</taxon>
        <taxon>Sar</taxon>
        <taxon>Stramenopiles</taxon>
        <taxon>Oomycota</taxon>
        <taxon>Peronosporomycetes</taxon>
        <taxon>Peronosporales</taxon>
        <taxon>Peronosporaceae</taxon>
        <taxon>Peronospora</taxon>
    </lineage>
</organism>
<dbReference type="Proteomes" id="UP000282087">
    <property type="component" value="Unassembled WGS sequence"/>
</dbReference>
<gene>
    <name evidence="2" type="ORF">DD237_002230</name>
    <name evidence="1" type="ORF">DD238_001051</name>
</gene>
<evidence type="ECO:0000313" key="4">
    <source>
        <dbReference type="Proteomes" id="UP000286097"/>
    </source>
</evidence>
<sequence>MQKNHLLQKAISLYLADVLDFKSKNAQYEVLEKTKTAQTTKFQLKMALFYDGLTPYARNNDENDVFNGKLNRLNVEVLLPLNE</sequence>
<evidence type="ECO:0000313" key="3">
    <source>
        <dbReference type="Proteomes" id="UP000282087"/>
    </source>
</evidence>
<dbReference type="VEuPathDB" id="FungiDB:DD237_002230"/>
<dbReference type="AlphaFoldDB" id="A0A3M6VVC8"/>
<comment type="caution">
    <text evidence="1">The sequence shown here is derived from an EMBL/GenBank/DDBJ whole genome shotgun (WGS) entry which is preliminary data.</text>
</comment>
<dbReference type="EMBL" id="QLLG01000004">
    <property type="protein sequence ID" value="RMX70213.1"/>
    <property type="molecule type" value="Genomic_DNA"/>
</dbReference>
<reference evidence="3 4" key="1">
    <citation type="submission" date="2018-06" db="EMBL/GenBank/DDBJ databases">
        <title>Comparative genomics of downy mildews reveals potential adaptations to biotrophy.</title>
        <authorList>
            <person name="Fletcher K."/>
            <person name="Klosterman S.J."/>
            <person name="Derevnina L."/>
            <person name="Martin F."/>
            <person name="Koike S."/>
            <person name="Reyes Chin-Wo S."/>
            <person name="Mou B."/>
            <person name="Michelmore R."/>
        </authorList>
    </citation>
    <scope>NUCLEOTIDE SEQUENCE [LARGE SCALE GENOMIC DNA]</scope>
    <source>
        <strain evidence="2 4">R13</strain>
        <strain evidence="1 3">R14</strain>
    </source>
</reference>
<dbReference type="EMBL" id="QKXF01000087">
    <property type="protein sequence ID" value="RQM17869.1"/>
    <property type="molecule type" value="Genomic_DNA"/>
</dbReference>
<accession>A0A3M6VVC8</accession>
<keyword evidence="3" id="KW-1185">Reference proteome</keyword>
<proteinExistence type="predicted"/>
<name>A0A3M6VVC8_9STRA</name>
<protein>
    <submittedName>
        <fullName evidence="1">Uncharacterized protein</fullName>
    </submittedName>
</protein>